<accession>D2R3C4</accession>
<dbReference type="PIRSF" id="PIRSF006402">
    <property type="entry name" value="UCP006402_thioredoxin"/>
    <property type="match status" value="1"/>
</dbReference>
<dbReference type="GO" id="GO:0005975">
    <property type="term" value="P:carbohydrate metabolic process"/>
    <property type="evidence" value="ECO:0007669"/>
    <property type="project" value="InterPro"/>
</dbReference>
<dbReference type="InterPro" id="IPR036249">
    <property type="entry name" value="Thioredoxin-like_sf"/>
</dbReference>
<sequence length="709" mass="78615">MQPLEHCETTMPNRLASESSPYLLQHQNNPVDWYPWSSEALERSRAEDKPIFLSIGYSACHWCHVMEHESFESQEIADYLNEHFVCIKVDREERPDLDQIYMDAVQLMTGRGGWPMSVFLTPEGKPFFGGTYWPPTDRQGMPGFSRVIRAVIDAWKNRREQALSQATELTDHLGSLATSNTPAQLPLSVSRSMVDGWMETAAARLSRAFDSRYGGFGSAPKFPHSMDLELLLLEWQRSARVDVAEMTLVTLEKMSAGGIYDHLGGGFARYSVDERWLVPHFEKMLYDNSLLLRALVRAYQATGDAKFAATMRETCNYLLRDMTDELGGIYSTEDADSEGEEGKFYVWKPAEIYEVLGPERGSRFCQVYDVAPGGNFEHGFSILNLSRSIADWSRLWEMPLEVLSNELAEDRAILFDVREKRVHPGKDDKILTSWNALAIDALAEVAGVLDEPRYLLAAQRAADFVLQHLRDSDGRLLHTWRHGRAKLAAYLDDYAYLVHALVSLYEADFHTRWLSAAVELADQMIAHFSDHERGGFFFTADDHEALITRAKDMHDGSVPSGSSMAALALARLGKITGKQAYLLASERAILAASGSVTANPTASAVMIQAADLLVGPTSEIVLAGPEAEVRETARALRKIYAPRKVVAALMTGLPVDASSPVAPLVQGKESSQLSLYICQNFSCQAPVTGASSIAAALRGLGSKLTTTRS</sequence>
<dbReference type="SUPFAM" id="SSF52833">
    <property type="entry name" value="Thioredoxin-like"/>
    <property type="match status" value="1"/>
</dbReference>
<dbReference type="Gene3D" id="1.50.10.10">
    <property type="match status" value="1"/>
</dbReference>
<dbReference type="SUPFAM" id="SSF48208">
    <property type="entry name" value="Six-hairpin glycosidases"/>
    <property type="match status" value="1"/>
</dbReference>
<dbReference type="KEGG" id="psl:Psta_0467"/>
<gene>
    <name evidence="2" type="ordered locus">Psta_0467</name>
</gene>
<keyword evidence="3" id="KW-1185">Reference proteome</keyword>
<organism evidence="2 3">
    <name type="scientific">Pirellula staleyi (strain ATCC 27377 / DSM 6068 / ICPB 4128)</name>
    <name type="common">Pirella staleyi</name>
    <dbReference type="NCBI Taxonomy" id="530564"/>
    <lineage>
        <taxon>Bacteria</taxon>
        <taxon>Pseudomonadati</taxon>
        <taxon>Planctomycetota</taxon>
        <taxon>Planctomycetia</taxon>
        <taxon>Pirellulales</taxon>
        <taxon>Pirellulaceae</taxon>
        <taxon>Pirellula</taxon>
    </lineage>
</organism>
<dbReference type="CDD" id="cd02955">
    <property type="entry name" value="SSP411"/>
    <property type="match status" value="1"/>
</dbReference>
<proteinExistence type="predicted"/>
<evidence type="ECO:0000259" key="1">
    <source>
        <dbReference type="Pfam" id="PF03190"/>
    </source>
</evidence>
<dbReference type="PANTHER" id="PTHR42899:SF1">
    <property type="entry name" value="SPERMATOGENESIS-ASSOCIATED PROTEIN 20"/>
    <property type="match status" value="1"/>
</dbReference>
<evidence type="ECO:0000313" key="3">
    <source>
        <dbReference type="Proteomes" id="UP000001887"/>
    </source>
</evidence>
<evidence type="ECO:0000313" key="2">
    <source>
        <dbReference type="EMBL" id="ADB15155.1"/>
    </source>
</evidence>
<dbReference type="Gene3D" id="3.40.30.10">
    <property type="entry name" value="Glutaredoxin"/>
    <property type="match status" value="1"/>
</dbReference>
<dbReference type="InterPro" id="IPR024705">
    <property type="entry name" value="Ssp411"/>
</dbReference>
<dbReference type="InterPro" id="IPR004879">
    <property type="entry name" value="Ssp411-like_TRX"/>
</dbReference>
<dbReference type="Proteomes" id="UP000001887">
    <property type="component" value="Chromosome"/>
</dbReference>
<reference evidence="2 3" key="1">
    <citation type="journal article" date="2009" name="Stand. Genomic Sci.">
        <title>Complete genome sequence of Pirellula staleyi type strain (ATCC 27377).</title>
        <authorList>
            <person name="Clum A."/>
            <person name="Tindall B.J."/>
            <person name="Sikorski J."/>
            <person name="Ivanova N."/>
            <person name="Mavrommatis K."/>
            <person name="Lucas S."/>
            <person name="Glavina del Rio T."/>
            <person name="Nolan M."/>
            <person name="Chen F."/>
            <person name="Tice H."/>
            <person name="Pitluck S."/>
            <person name="Cheng J.F."/>
            <person name="Chertkov O."/>
            <person name="Brettin T."/>
            <person name="Han C."/>
            <person name="Detter J.C."/>
            <person name="Kuske C."/>
            <person name="Bruce D."/>
            <person name="Goodwin L."/>
            <person name="Ovchinikova G."/>
            <person name="Pati A."/>
            <person name="Mikhailova N."/>
            <person name="Chen A."/>
            <person name="Palaniappan K."/>
            <person name="Land M."/>
            <person name="Hauser L."/>
            <person name="Chang Y.J."/>
            <person name="Jeffries C.D."/>
            <person name="Chain P."/>
            <person name="Rohde M."/>
            <person name="Goker M."/>
            <person name="Bristow J."/>
            <person name="Eisen J.A."/>
            <person name="Markowitz V."/>
            <person name="Hugenholtz P."/>
            <person name="Kyrpides N.C."/>
            <person name="Klenk H.P."/>
            <person name="Lapidus A."/>
        </authorList>
    </citation>
    <scope>NUCLEOTIDE SEQUENCE [LARGE SCALE GENOMIC DNA]</scope>
    <source>
        <strain evidence="3">ATCC 27377 / DSM 6068 / ICPB 4128</strain>
    </source>
</reference>
<dbReference type="Pfam" id="PF03190">
    <property type="entry name" value="Thioredox_DsbH"/>
    <property type="match status" value="1"/>
</dbReference>
<dbReference type="PANTHER" id="PTHR42899">
    <property type="entry name" value="SPERMATOGENESIS-ASSOCIATED PROTEIN 20"/>
    <property type="match status" value="1"/>
</dbReference>
<dbReference type="HOGENOM" id="CLU_014051_4_1_0"/>
<name>D2R3C4_PIRSD</name>
<dbReference type="eggNOG" id="COG1331">
    <property type="taxonomic scope" value="Bacteria"/>
</dbReference>
<dbReference type="InterPro" id="IPR012341">
    <property type="entry name" value="6hp_glycosidase-like_sf"/>
</dbReference>
<dbReference type="InterPro" id="IPR008928">
    <property type="entry name" value="6-hairpin_glycosidase_sf"/>
</dbReference>
<feature type="domain" description="Spermatogenesis-associated protein 20-like TRX" evidence="1">
    <location>
        <begin position="12"/>
        <end position="173"/>
    </location>
</feature>
<dbReference type="EMBL" id="CP001848">
    <property type="protein sequence ID" value="ADB15155.1"/>
    <property type="molecule type" value="Genomic_DNA"/>
</dbReference>
<protein>
    <recommendedName>
        <fullName evidence="1">Spermatogenesis-associated protein 20-like TRX domain-containing protein</fullName>
    </recommendedName>
</protein>
<dbReference type="AlphaFoldDB" id="D2R3C4"/>